<evidence type="ECO:0000313" key="3">
    <source>
        <dbReference type="EMBL" id="MEZ3166310.1"/>
    </source>
</evidence>
<dbReference type="InterPro" id="IPR055959">
    <property type="entry name" value="DUF7537"/>
</dbReference>
<evidence type="ECO:0000313" key="4">
    <source>
        <dbReference type="Proteomes" id="UP001501425"/>
    </source>
</evidence>
<dbReference type="AlphaFoldDB" id="A0AAV3SY32"/>
<dbReference type="Pfam" id="PF24381">
    <property type="entry name" value="DUF7537"/>
    <property type="match status" value="1"/>
</dbReference>
<organism evidence="2 4">
    <name type="scientific">Halorubrum ejinorense</name>
    <dbReference type="NCBI Taxonomy" id="425309"/>
    <lineage>
        <taxon>Archaea</taxon>
        <taxon>Methanobacteriati</taxon>
        <taxon>Methanobacteriota</taxon>
        <taxon>Stenosarchaea group</taxon>
        <taxon>Halobacteria</taxon>
        <taxon>Halobacteriales</taxon>
        <taxon>Haloferacaceae</taxon>
        <taxon>Halorubrum</taxon>
    </lineage>
</organism>
<protein>
    <recommendedName>
        <fullName evidence="6">Lipoprotein</fullName>
    </recommendedName>
</protein>
<evidence type="ECO:0008006" key="6">
    <source>
        <dbReference type="Google" id="ProtNLM"/>
    </source>
</evidence>
<reference evidence="3 5" key="3">
    <citation type="submission" date="2024-06" db="EMBL/GenBank/DDBJ databases">
        <title>Halorubrum miltondacostae sp. nov., a potential PHA producer isolated from an inland solar saltern in Rio Maior, Portugal.</title>
        <authorList>
            <person name="Albuquerque L."/>
            <person name="Viver T."/>
            <person name="Barroso C."/>
            <person name="Claudino R."/>
            <person name="Galvan M."/>
            <person name="Simoes G."/>
            <person name="Lobo Da Cunha A."/>
            <person name="Egas C."/>
        </authorList>
    </citation>
    <scope>NUCLEOTIDE SEQUENCE [LARGE SCALE GENOMIC DNA]</scope>
    <source>
        <strain evidence="3 5">DSM 18646</strain>
    </source>
</reference>
<dbReference type="Proteomes" id="UP001501425">
    <property type="component" value="Unassembled WGS sequence"/>
</dbReference>
<feature type="compositionally biased region" description="Low complexity" evidence="1">
    <location>
        <begin position="35"/>
        <end position="45"/>
    </location>
</feature>
<dbReference type="Gene3D" id="2.50.20.20">
    <property type="match status" value="1"/>
</dbReference>
<gene>
    <name evidence="3" type="ORF">ABNG02_03075</name>
    <name evidence="2" type="ORF">GCM10008994_30350</name>
</gene>
<dbReference type="RefSeq" id="WP_343780500.1">
    <property type="nucleotide sequence ID" value="NZ_BAAADQ010000015.1"/>
</dbReference>
<dbReference type="EMBL" id="BAAADQ010000015">
    <property type="protein sequence ID" value="GAA0553288.1"/>
    <property type="molecule type" value="Genomic_DNA"/>
</dbReference>
<evidence type="ECO:0000313" key="5">
    <source>
        <dbReference type="Proteomes" id="UP001567571"/>
    </source>
</evidence>
<evidence type="ECO:0000256" key="1">
    <source>
        <dbReference type="SAM" id="MobiDB-lite"/>
    </source>
</evidence>
<proteinExistence type="predicted"/>
<feature type="compositionally biased region" description="Acidic residues" evidence="1">
    <location>
        <begin position="46"/>
        <end position="59"/>
    </location>
</feature>
<comment type="caution">
    <text evidence="2">The sequence shown here is derived from an EMBL/GenBank/DDBJ whole genome shotgun (WGS) entry which is preliminary data.</text>
</comment>
<accession>A0AAV3SY32</accession>
<name>A0AAV3SY32_9EURY</name>
<reference evidence="2" key="1">
    <citation type="journal article" date="2014" name="Int. J. Syst. Evol. Microbiol.">
        <title>Complete genome sequence of Corynebacterium casei LMG S-19264T (=DSM 44701T), isolated from a smear-ripened cheese.</title>
        <authorList>
            <consortium name="US DOE Joint Genome Institute (JGI-PGF)"/>
            <person name="Walter F."/>
            <person name="Albersmeier A."/>
            <person name="Kalinowski J."/>
            <person name="Ruckert C."/>
        </authorList>
    </citation>
    <scope>NUCLEOTIDE SEQUENCE</scope>
    <source>
        <strain evidence="2">JCM 14265</strain>
    </source>
</reference>
<evidence type="ECO:0000313" key="2">
    <source>
        <dbReference type="EMBL" id="GAA0553288.1"/>
    </source>
</evidence>
<sequence length="269" mass="28023">MYSRRTHLFVVALLVVLAGCAGGGGGVPSAEDADSAGGSAGTDDGATGDEASDSDAFELGDPERLLRDAGSFTVTWSYSGVDASGAEIEVTREFYADLEAERSYTRTTSATDGQADGGNIEQFVDGGVTYVRFGTGDDAFVSSQEGSSEVLGTAIALSQARAYGADDDLVSAGTETFDGVTVDRYELSATDEALIRAGSVSAQGEPGDFEVTNFEYAVLVDENGLSRHESWQFSGRADDQAVTGAWEFSLTGVGSTTVEVPDWVDQVET</sequence>
<keyword evidence="5" id="KW-1185">Reference proteome</keyword>
<dbReference type="EMBL" id="JBEDNW010000002">
    <property type="protein sequence ID" value="MEZ3166310.1"/>
    <property type="molecule type" value="Genomic_DNA"/>
</dbReference>
<dbReference type="Proteomes" id="UP001567571">
    <property type="component" value="Unassembled WGS sequence"/>
</dbReference>
<feature type="region of interest" description="Disordered" evidence="1">
    <location>
        <begin position="28"/>
        <end position="59"/>
    </location>
</feature>
<dbReference type="PROSITE" id="PS51257">
    <property type="entry name" value="PROKAR_LIPOPROTEIN"/>
    <property type="match status" value="1"/>
</dbReference>
<reference evidence="2" key="2">
    <citation type="submission" date="2023-12" db="EMBL/GenBank/DDBJ databases">
        <authorList>
            <person name="Sun Q."/>
            <person name="Inoue M."/>
        </authorList>
    </citation>
    <scope>NUCLEOTIDE SEQUENCE</scope>
    <source>
        <strain evidence="2">JCM 14265</strain>
    </source>
</reference>